<dbReference type="SMART" id="SM00407">
    <property type="entry name" value="IGc1"/>
    <property type="match status" value="1"/>
</dbReference>
<organism evidence="10 11">
    <name type="scientific">Erpetoichthys calabaricus</name>
    <name type="common">Rope fish</name>
    <name type="synonym">Calamoichthys calabaricus</name>
    <dbReference type="NCBI Taxonomy" id="27687"/>
    <lineage>
        <taxon>Eukaryota</taxon>
        <taxon>Metazoa</taxon>
        <taxon>Chordata</taxon>
        <taxon>Craniata</taxon>
        <taxon>Vertebrata</taxon>
        <taxon>Euteleostomi</taxon>
        <taxon>Actinopterygii</taxon>
        <taxon>Polypteriformes</taxon>
        <taxon>Polypteridae</taxon>
        <taxon>Erpetoichthys</taxon>
    </lineage>
</organism>
<dbReference type="Gene3D" id="2.60.40.10">
    <property type="entry name" value="Immunoglobulins"/>
    <property type="match status" value="1"/>
</dbReference>
<evidence type="ECO:0000256" key="5">
    <source>
        <dbReference type="ARBA" id="ARBA00022525"/>
    </source>
</evidence>
<dbReference type="PROSITE" id="PS50835">
    <property type="entry name" value="IG_LIKE"/>
    <property type="match status" value="1"/>
</dbReference>
<comment type="similarity">
    <text evidence="2">Belongs to the beta-2-microglobulin family.</text>
</comment>
<keyword evidence="5" id="KW-0964">Secreted</keyword>
<keyword evidence="8" id="KW-0732">Signal</keyword>
<dbReference type="SUPFAM" id="SSF48726">
    <property type="entry name" value="Immunoglobulin"/>
    <property type="match status" value="1"/>
</dbReference>
<keyword evidence="6" id="KW-0391">Immunity</keyword>
<dbReference type="GO" id="GO:0010038">
    <property type="term" value="P:response to metal ion"/>
    <property type="evidence" value="ECO:0007669"/>
    <property type="project" value="UniProtKB-ARBA"/>
</dbReference>
<sequence length="120" mass="13664">MAMKRLLVVTLFLCHLLAGGASTAAPKVQIYSHYPGVYGQENVLICYVSGFHPPNIKIHLMKDEFPIPNTTTTDLQFNRDWRFQLTQSVRFTPQKGHSYSCMVEHSSLDHSKVVTWDPEV</sequence>
<dbReference type="InterPro" id="IPR036179">
    <property type="entry name" value="Ig-like_dom_sf"/>
</dbReference>
<evidence type="ECO:0000256" key="2">
    <source>
        <dbReference type="ARBA" id="ARBA00009564"/>
    </source>
</evidence>
<dbReference type="GeneTree" id="ENSGT00940000165013"/>
<evidence type="ECO:0000313" key="10">
    <source>
        <dbReference type="Ensembl" id="ENSECRP00000017744.1"/>
    </source>
</evidence>
<feature type="chain" id="PRO_5034229705" description="Beta-2-microglobulin" evidence="8">
    <location>
        <begin position="22"/>
        <end position="120"/>
    </location>
</feature>
<dbReference type="RefSeq" id="XP_028670820.1">
    <property type="nucleotide sequence ID" value="XM_028814987.2"/>
</dbReference>
<keyword evidence="7" id="KW-0393">Immunoglobulin domain</keyword>
<comment type="subcellular location">
    <subcellularLocation>
        <location evidence="1">Secreted</location>
    </subcellularLocation>
</comment>
<reference evidence="10" key="3">
    <citation type="submission" date="2025-09" db="UniProtKB">
        <authorList>
            <consortium name="Ensembl"/>
        </authorList>
    </citation>
    <scope>IDENTIFICATION</scope>
</reference>
<dbReference type="PANTHER" id="PTHR19944:SF62">
    <property type="entry name" value="BETA-2-MICROGLOBULIN"/>
    <property type="match status" value="1"/>
</dbReference>
<dbReference type="GO" id="GO:0042612">
    <property type="term" value="C:MHC class I protein complex"/>
    <property type="evidence" value="ECO:0007669"/>
    <property type="project" value="UniProtKB-KW"/>
</dbReference>
<evidence type="ECO:0000256" key="6">
    <source>
        <dbReference type="ARBA" id="ARBA00022859"/>
    </source>
</evidence>
<name>A0A8C4SJQ8_ERPCA</name>
<evidence type="ECO:0000259" key="9">
    <source>
        <dbReference type="PROSITE" id="PS50835"/>
    </source>
</evidence>
<dbReference type="PROSITE" id="PS00290">
    <property type="entry name" value="IG_MHC"/>
    <property type="match status" value="1"/>
</dbReference>
<dbReference type="InterPro" id="IPR013783">
    <property type="entry name" value="Ig-like_fold"/>
</dbReference>
<reference evidence="10" key="2">
    <citation type="submission" date="2025-08" db="UniProtKB">
        <authorList>
            <consortium name="Ensembl"/>
        </authorList>
    </citation>
    <scope>IDENTIFICATION</scope>
</reference>
<protein>
    <recommendedName>
        <fullName evidence="3">Beta-2-microglobulin</fullName>
    </recommendedName>
</protein>
<dbReference type="GeneID" id="114661787"/>
<reference evidence="10" key="1">
    <citation type="submission" date="2021-06" db="EMBL/GenBank/DDBJ databases">
        <authorList>
            <consortium name="Wellcome Sanger Institute Data Sharing"/>
        </authorList>
    </citation>
    <scope>NUCLEOTIDE SEQUENCE [LARGE SCALE GENOMIC DNA]</scope>
</reference>
<evidence type="ECO:0000256" key="1">
    <source>
        <dbReference type="ARBA" id="ARBA00004613"/>
    </source>
</evidence>
<evidence type="ECO:0000256" key="7">
    <source>
        <dbReference type="ARBA" id="ARBA00023319"/>
    </source>
</evidence>
<dbReference type="PANTHER" id="PTHR19944">
    <property type="entry name" value="MHC CLASS II-RELATED"/>
    <property type="match status" value="1"/>
</dbReference>
<dbReference type="GO" id="GO:0005576">
    <property type="term" value="C:extracellular region"/>
    <property type="evidence" value="ECO:0007669"/>
    <property type="project" value="UniProtKB-SubCell"/>
</dbReference>
<dbReference type="OrthoDB" id="9949628at2759"/>
<accession>A0A8C4SJQ8</accession>
<dbReference type="InterPro" id="IPR003006">
    <property type="entry name" value="Ig/MHC_CS"/>
</dbReference>
<dbReference type="InterPro" id="IPR050160">
    <property type="entry name" value="MHC/Immunoglobulin"/>
</dbReference>
<keyword evidence="4" id="KW-0490">MHC I</keyword>
<dbReference type="GO" id="GO:0002474">
    <property type="term" value="P:antigen processing and presentation of peptide antigen via MHC class I"/>
    <property type="evidence" value="ECO:0007669"/>
    <property type="project" value="UniProtKB-KW"/>
</dbReference>
<dbReference type="Ensembl" id="ENSECRT00000018094.1">
    <property type="protein sequence ID" value="ENSECRP00000017744.1"/>
    <property type="gene ID" value="ENSECRG00000011857.1"/>
</dbReference>
<evidence type="ECO:0000256" key="3">
    <source>
        <dbReference type="ARBA" id="ARBA00018767"/>
    </source>
</evidence>
<feature type="domain" description="Ig-like" evidence="9">
    <location>
        <begin position="26"/>
        <end position="115"/>
    </location>
</feature>
<dbReference type="FunFam" id="2.60.40.10:FF:001005">
    <property type="entry name" value="Beta-2-microglobulin"/>
    <property type="match status" value="1"/>
</dbReference>
<evidence type="ECO:0000313" key="11">
    <source>
        <dbReference type="Proteomes" id="UP000694620"/>
    </source>
</evidence>
<evidence type="ECO:0000256" key="8">
    <source>
        <dbReference type="SAM" id="SignalP"/>
    </source>
</evidence>
<evidence type="ECO:0000256" key="4">
    <source>
        <dbReference type="ARBA" id="ARBA00022451"/>
    </source>
</evidence>
<feature type="signal peptide" evidence="8">
    <location>
        <begin position="1"/>
        <end position="21"/>
    </location>
</feature>
<dbReference type="InterPro" id="IPR007110">
    <property type="entry name" value="Ig-like_dom"/>
</dbReference>
<dbReference type="AlphaFoldDB" id="A0A8C4SJQ8"/>
<keyword evidence="11" id="KW-1185">Reference proteome</keyword>
<gene>
    <name evidence="10" type="primary">LOC114661787</name>
</gene>
<dbReference type="Pfam" id="PF07654">
    <property type="entry name" value="C1-set"/>
    <property type="match status" value="1"/>
</dbReference>
<dbReference type="Proteomes" id="UP000694620">
    <property type="component" value="Chromosome 12"/>
</dbReference>
<proteinExistence type="inferred from homology"/>
<dbReference type="InterPro" id="IPR003597">
    <property type="entry name" value="Ig_C1-set"/>
</dbReference>